<evidence type="ECO:0000313" key="6">
    <source>
        <dbReference type="Proteomes" id="UP000325466"/>
    </source>
</evidence>
<evidence type="ECO:0000313" key="4">
    <source>
        <dbReference type="EMBL" id="GES38791.1"/>
    </source>
</evidence>
<evidence type="ECO:0000256" key="2">
    <source>
        <dbReference type="PROSITE-ProRule" id="PRU00335"/>
    </source>
</evidence>
<name>A0A059MS85_9NOCA</name>
<dbReference type="GO" id="GO:0006355">
    <property type="term" value="P:regulation of DNA-templated transcription"/>
    <property type="evidence" value="ECO:0007669"/>
    <property type="project" value="UniProtKB-ARBA"/>
</dbReference>
<accession>A0A0F6VIR5</accession>
<evidence type="ECO:0000313" key="7">
    <source>
        <dbReference type="Proteomes" id="UP001163947"/>
    </source>
</evidence>
<dbReference type="KEGG" id="rav:AAT18_10965"/>
<dbReference type="RefSeq" id="WP_029543099.1">
    <property type="nucleotide sequence ID" value="NZ_BAAAYP010000012.1"/>
</dbReference>
<dbReference type="Pfam" id="PF17938">
    <property type="entry name" value="TetR_C_29"/>
    <property type="match status" value="1"/>
</dbReference>
<dbReference type="PANTHER" id="PTHR30328">
    <property type="entry name" value="TRANSCRIPTIONAL REPRESSOR"/>
    <property type="match status" value="1"/>
</dbReference>
<feature type="DNA-binding region" description="H-T-H motif" evidence="2">
    <location>
        <begin position="38"/>
        <end position="57"/>
    </location>
</feature>
<sequence>MAPEQTTGRRRRNSDLTRENILEVATAEFADKGLSGARVDEIAERTQTTKRMIYYYFGDKEGLYRAVLESSYGTIRAQERELDLEDLGPVDAIRVLAEATFDHHDQHPDFIRIVANENMLRGEHIRQSPHLAGLGAPAVDVLTGILERGRADGLFRDDVDALDVHLVISSFCVFRTANRYTWQALFDQNLAADELRTRHRRMLGDLLVAFLTTLPD</sequence>
<dbReference type="Pfam" id="PF00440">
    <property type="entry name" value="TetR_N"/>
    <property type="match status" value="1"/>
</dbReference>
<dbReference type="InterPro" id="IPR041474">
    <property type="entry name" value="NicS_C"/>
</dbReference>
<dbReference type="GeneID" id="83622356"/>
<evidence type="ECO:0000256" key="1">
    <source>
        <dbReference type="ARBA" id="ARBA00023125"/>
    </source>
</evidence>
<reference evidence="5" key="3">
    <citation type="submission" date="2022-09" db="EMBL/GenBank/DDBJ databases">
        <title>The genome sequence of Rhodococcus aetherivorans N1.</title>
        <authorList>
            <person name="Jiang W."/>
        </authorList>
    </citation>
    <scope>NUCLEOTIDE SEQUENCE</scope>
    <source>
        <strain evidence="5">N1</strain>
    </source>
</reference>
<dbReference type="InterPro" id="IPR036271">
    <property type="entry name" value="Tet_transcr_reg_TetR-rel_C_sf"/>
</dbReference>
<dbReference type="AlphaFoldDB" id="A0A059MS85"/>
<dbReference type="SUPFAM" id="SSF48498">
    <property type="entry name" value="Tetracyclin repressor-like, C-terminal domain"/>
    <property type="match status" value="1"/>
</dbReference>
<evidence type="ECO:0000259" key="3">
    <source>
        <dbReference type="PROSITE" id="PS50977"/>
    </source>
</evidence>
<dbReference type="EMBL" id="BLAH01000103">
    <property type="protein sequence ID" value="GES38791.1"/>
    <property type="molecule type" value="Genomic_DNA"/>
</dbReference>
<dbReference type="Gene3D" id="1.10.357.10">
    <property type="entry name" value="Tetracycline Repressor, domain 2"/>
    <property type="match status" value="1"/>
</dbReference>
<reference evidence="4 6" key="1">
    <citation type="journal article" date="2018" name="Biodegradation">
        <title>1,4-Dioxane degradation characteristics of Rhodococcus aetherivorans JCM 14343.</title>
        <authorList>
            <person name="Inoue D."/>
            <person name="Tsunoda T."/>
            <person name="Yamamoto N."/>
            <person name="Ike M."/>
            <person name="Sei K."/>
        </authorList>
    </citation>
    <scope>NUCLEOTIDE SEQUENCE [LARGE SCALE GENOMIC DNA]</scope>
    <source>
        <strain evidence="4 6">JCM 14343</strain>
    </source>
</reference>
<reference evidence="4" key="2">
    <citation type="submission" date="2019-10" db="EMBL/GenBank/DDBJ databases">
        <title>Draft genome sequence of Rhodococcus aetherivorans JCM 14343.</title>
        <authorList>
            <person name="Inoue D."/>
            <person name="Nakazawa M."/>
            <person name="Yamamoto N."/>
            <person name="Sei K."/>
            <person name="Ike M."/>
        </authorList>
    </citation>
    <scope>NUCLEOTIDE SEQUENCE</scope>
    <source>
        <strain evidence="4">JCM 14343</strain>
    </source>
</reference>
<dbReference type="InterPro" id="IPR009057">
    <property type="entry name" value="Homeodomain-like_sf"/>
</dbReference>
<dbReference type="Proteomes" id="UP000325466">
    <property type="component" value="Unassembled WGS sequence"/>
</dbReference>
<dbReference type="SUPFAM" id="SSF46689">
    <property type="entry name" value="Homeodomain-like"/>
    <property type="match status" value="1"/>
</dbReference>
<dbReference type="PRINTS" id="PR00455">
    <property type="entry name" value="HTHTETR"/>
</dbReference>
<accession>A0A059MS85</accession>
<feature type="domain" description="HTH tetR-type" evidence="3">
    <location>
        <begin position="15"/>
        <end position="75"/>
    </location>
</feature>
<gene>
    <name evidence="5" type="ORF">OCS65_18025</name>
    <name evidence="4" type="ORF">RAJCM14343_4059</name>
</gene>
<dbReference type="PROSITE" id="PS50977">
    <property type="entry name" value="HTH_TETR_2"/>
    <property type="match status" value="1"/>
</dbReference>
<protein>
    <submittedName>
        <fullName evidence="4 5">Transcriptional regulator</fullName>
    </submittedName>
</protein>
<dbReference type="InterPro" id="IPR001647">
    <property type="entry name" value="HTH_TetR"/>
</dbReference>
<dbReference type="PANTHER" id="PTHR30328:SF54">
    <property type="entry name" value="HTH-TYPE TRANSCRIPTIONAL REPRESSOR SCO4008"/>
    <property type="match status" value="1"/>
</dbReference>
<keyword evidence="6" id="KW-1185">Reference proteome</keyword>
<dbReference type="InterPro" id="IPR050109">
    <property type="entry name" value="HTH-type_TetR-like_transc_reg"/>
</dbReference>
<keyword evidence="1 2" id="KW-0238">DNA-binding</keyword>
<organism evidence="5 7">
    <name type="scientific">Rhodococcus aetherivorans</name>
    <dbReference type="NCBI Taxonomy" id="191292"/>
    <lineage>
        <taxon>Bacteria</taxon>
        <taxon>Bacillati</taxon>
        <taxon>Actinomycetota</taxon>
        <taxon>Actinomycetes</taxon>
        <taxon>Mycobacteriales</taxon>
        <taxon>Nocardiaceae</taxon>
        <taxon>Rhodococcus</taxon>
    </lineage>
</organism>
<dbReference type="Proteomes" id="UP001163947">
    <property type="component" value="Chromosome"/>
</dbReference>
<dbReference type="GO" id="GO:0003677">
    <property type="term" value="F:DNA binding"/>
    <property type="evidence" value="ECO:0007669"/>
    <property type="project" value="UniProtKB-UniRule"/>
</dbReference>
<dbReference type="EMBL" id="CP106982">
    <property type="protein sequence ID" value="UYF92385.1"/>
    <property type="molecule type" value="Genomic_DNA"/>
</dbReference>
<proteinExistence type="predicted"/>
<evidence type="ECO:0000313" key="5">
    <source>
        <dbReference type="EMBL" id="UYF92385.1"/>
    </source>
</evidence>